<feature type="compositionally biased region" description="Polar residues" evidence="1">
    <location>
        <begin position="1193"/>
        <end position="1215"/>
    </location>
</feature>
<feature type="compositionally biased region" description="Basic and acidic residues" evidence="1">
    <location>
        <begin position="953"/>
        <end position="970"/>
    </location>
</feature>
<reference evidence="3" key="1">
    <citation type="submission" date="2016-10" db="EMBL/GenBank/DDBJ databases">
        <authorList>
            <person name="Benchimol M."/>
            <person name="Almeida L.G."/>
            <person name="Vasconcelos A.T."/>
            <person name="Perreira-Neves A."/>
            <person name="Rosa I.A."/>
            <person name="Tasca T."/>
            <person name="Bogo M.R."/>
            <person name="de Souza W."/>
        </authorList>
    </citation>
    <scope>NUCLEOTIDE SEQUENCE [LARGE SCALE GENOMIC DNA]</scope>
    <source>
        <strain evidence="3">K</strain>
    </source>
</reference>
<dbReference type="Proteomes" id="UP000179807">
    <property type="component" value="Unassembled WGS sequence"/>
</dbReference>
<proteinExistence type="predicted"/>
<feature type="compositionally biased region" description="Basic and acidic residues" evidence="1">
    <location>
        <begin position="1446"/>
        <end position="1457"/>
    </location>
</feature>
<comment type="caution">
    <text evidence="3">The sequence shown here is derived from an EMBL/GenBank/DDBJ whole genome shotgun (WGS) entry which is preliminary data.</text>
</comment>
<feature type="region of interest" description="Disordered" evidence="1">
    <location>
        <begin position="1122"/>
        <end position="1155"/>
    </location>
</feature>
<feature type="compositionally biased region" description="Low complexity" evidence="1">
    <location>
        <begin position="110"/>
        <end position="159"/>
    </location>
</feature>
<feature type="region of interest" description="Disordered" evidence="1">
    <location>
        <begin position="1"/>
        <end position="161"/>
    </location>
</feature>
<dbReference type="SUPFAM" id="SSF49562">
    <property type="entry name" value="C2 domain (Calcium/lipid-binding domain, CaLB)"/>
    <property type="match status" value="1"/>
</dbReference>
<keyword evidence="4" id="KW-1185">Reference proteome</keyword>
<feature type="compositionally biased region" description="Low complexity" evidence="1">
    <location>
        <begin position="1291"/>
        <end position="1312"/>
    </location>
</feature>
<feature type="compositionally biased region" description="Basic residues" evidence="1">
    <location>
        <begin position="703"/>
        <end position="715"/>
    </location>
</feature>
<organism evidence="3 4">
    <name type="scientific">Tritrichomonas foetus</name>
    <dbReference type="NCBI Taxonomy" id="1144522"/>
    <lineage>
        <taxon>Eukaryota</taxon>
        <taxon>Metamonada</taxon>
        <taxon>Parabasalia</taxon>
        <taxon>Tritrichomonadida</taxon>
        <taxon>Tritrichomonadidae</taxon>
        <taxon>Tritrichomonas</taxon>
    </lineage>
</organism>
<dbReference type="VEuPathDB" id="TrichDB:TRFO_06006"/>
<feature type="region of interest" description="Disordered" evidence="1">
    <location>
        <begin position="260"/>
        <end position="281"/>
    </location>
</feature>
<feature type="compositionally biased region" description="Basic and acidic residues" evidence="1">
    <location>
        <begin position="531"/>
        <end position="552"/>
    </location>
</feature>
<feature type="region of interest" description="Disordered" evidence="1">
    <location>
        <begin position="1265"/>
        <end position="1313"/>
    </location>
</feature>
<dbReference type="SMART" id="SM00239">
    <property type="entry name" value="C2"/>
    <property type="match status" value="1"/>
</dbReference>
<feature type="compositionally biased region" description="Basic residues" evidence="1">
    <location>
        <begin position="1"/>
        <end position="14"/>
    </location>
</feature>
<dbReference type="Gene3D" id="2.60.40.150">
    <property type="entry name" value="C2 domain"/>
    <property type="match status" value="1"/>
</dbReference>
<feature type="compositionally biased region" description="Polar residues" evidence="1">
    <location>
        <begin position="481"/>
        <end position="510"/>
    </location>
</feature>
<feature type="compositionally biased region" description="Polar residues" evidence="1">
    <location>
        <begin position="934"/>
        <end position="946"/>
    </location>
</feature>
<evidence type="ECO:0000256" key="1">
    <source>
        <dbReference type="SAM" id="MobiDB-lite"/>
    </source>
</evidence>
<feature type="compositionally biased region" description="Low complexity" evidence="1">
    <location>
        <begin position="1403"/>
        <end position="1412"/>
    </location>
</feature>
<accession>A0A1J4K5N4</accession>
<dbReference type="RefSeq" id="XP_068358172.1">
    <property type="nucleotide sequence ID" value="XM_068492837.1"/>
</dbReference>
<feature type="compositionally biased region" description="Basic and acidic residues" evidence="1">
    <location>
        <begin position="1280"/>
        <end position="1290"/>
    </location>
</feature>
<feature type="domain" description="C2" evidence="2">
    <location>
        <begin position="729"/>
        <end position="872"/>
    </location>
</feature>
<feature type="region of interest" description="Disordered" evidence="1">
    <location>
        <begin position="910"/>
        <end position="1084"/>
    </location>
</feature>
<dbReference type="Pfam" id="PF00168">
    <property type="entry name" value="C2"/>
    <property type="match status" value="1"/>
</dbReference>
<feature type="region of interest" description="Disordered" evidence="1">
    <location>
        <begin position="671"/>
        <end position="725"/>
    </location>
</feature>
<feature type="compositionally biased region" description="Polar residues" evidence="1">
    <location>
        <begin position="1359"/>
        <end position="1372"/>
    </location>
</feature>
<feature type="compositionally biased region" description="Basic and acidic residues" evidence="1">
    <location>
        <begin position="204"/>
        <end position="213"/>
    </location>
</feature>
<feature type="compositionally biased region" description="Basic and acidic residues" evidence="1">
    <location>
        <begin position="982"/>
        <end position="999"/>
    </location>
</feature>
<dbReference type="InterPro" id="IPR000008">
    <property type="entry name" value="C2_dom"/>
</dbReference>
<dbReference type="EMBL" id="MLAK01000771">
    <property type="protein sequence ID" value="OHT05036.1"/>
    <property type="molecule type" value="Genomic_DNA"/>
</dbReference>
<evidence type="ECO:0000313" key="4">
    <source>
        <dbReference type="Proteomes" id="UP000179807"/>
    </source>
</evidence>
<feature type="region of interest" description="Disordered" evidence="1">
    <location>
        <begin position="481"/>
        <end position="578"/>
    </location>
</feature>
<feature type="region of interest" description="Disordered" evidence="1">
    <location>
        <begin position="315"/>
        <end position="347"/>
    </location>
</feature>
<name>A0A1J4K5N4_9EUKA</name>
<feature type="compositionally biased region" description="Basic and acidic residues" evidence="1">
    <location>
        <begin position="562"/>
        <end position="573"/>
    </location>
</feature>
<feature type="compositionally biased region" description="Low complexity" evidence="1">
    <location>
        <begin position="1339"/>
        <end position="1354"/>
    </location>
</feature>
<feature type="compositionally biased region" description="Polar residues" evidence="1">
    <location>
        <begin position="22"/>
        <end position="53"/>
    </location>
</feature>
<dbReference type="GeneID" id="94827541"/>
<feature type="compositionally biased region" description="Basic and acidic residues" evidence="1">
    <location>
        <begin position="921"/>
        <end position="933"/>
    </location>
</feature>
<feature type="compositionally biased region" description="Basic residues" evidence="1">
    <location>
        <begin position="1268"/>
        <end position="1279"/>
    </location>
</feature>
<dbReference type="PROSITE" id="PS50004">
    <property type="entry name" value="C2"/>
    <property type="match status" value="1"/>
</dbReference>
<gene>
    <name evidence="3" type="ORF">TRFO_06006</name>
</gene>
<feature type="region of interest" description="Disordered" evidence="1">
    <location>
        <begin position="1185"/>
        <end position="1215"/>
    </location>
</feature>
<feature type="compositionally biased region" description="Polar residues" evidence="1">
    <location>
        <begin position="716"/>
        <end position="725"/>
    </location>
</feature>
<protein>
    <recommendedName>
        <fullName evidence="2">C2 domain-containing protein</fullName>
    </recommendedName>
</protein>
<dbReference type="InterPro" id="IPR035892">
    <property type="entry name" value="C2_domain_sf"/>
</dbReference>
<feature type="compositionally biased region" description="Low complexity" evidence="1">
    <location>
        <begin position="65"/>
        <end position="95"/>
    </location>
</feature>
<evidence type="ECO:0000259" key="2">
    <source>
        <dbReference type="PROSITE" id="PS50004"/>
    </source>
</evidence>
<feature type="compositionally biased region" description="Basic residues" evidence="1">
    <location>
        <begin position="331"/>
        <end position="347"/>
    </location>
</feature>
<feature type="compositionally biased region" description="Low complexity" evidence="1">
    <location>
        <begin position="971"/>
        <end position="981"/>
    </location>
</feature>
<dbReference type="CDD" id="cd00030">
    <property type="entry name" value="C2"/>
    <property type="match status" value="1"/>
</dbReference>
<feature type="region of interest" description="Disordered" evidence="1">
    <location>
        <begin position="193"/>
        <end position="246"/>
    </location>
</feature>
<evidence type="ECO:0000313" key="3">
    <source>
        <dbReference type="EMBL" id="OHT05036.1"/>
    </source>
</evidence>
<sequence>MLDHSTKKHLKHVLVKAGEPATNFSESTTYSKTNNSSASAKDPFSNSKSTQVMSEEDKSRDGLLSYSSSSSVSSRTSKTSTSNKSVSSHTSSTISKGRNSIDEHFIEMPSSSTSSNSKSGSKSSSKSSKSGNSKNSKSKSLASSSNGEYPSASSKSKSSANRHIVLNQIPFTSKGTPPTVIKSTKEVNFIASPLKGEPNFAPPVEERAVEIEHLSSSSKSSTSKNSNTNNQNQNQPQENKDDEYTYEYVTNNDEYTYTYVTDNKESPTDEYTFTYDEPTPEDRRLFALRTSMNQKKGEAPPKPQPYFSISNMPRVEIAPAPEPAKPAANRRSARKNRGPKLSPRKKKVLEKINKLEAQLLELNTSIDATSSYVSNATHDTPKIKNLKKKLANAAGWKLPSSSDSFTYENNDQIKGKKLQFSTPVEAVVSIEASPRIEERELIIEEEEEVNEEIPKIGLEISPEVVINTVVSNVQKRNVELSSATSFDQQYSSSNAFDTKSYSEQTATTTEYSEDEIQQQQQPKKVKKHIKVPKDKKELVLQQMQKEKNEDGKKKMKKIYKRIRVDKPKKDEKLPSLTEQQQQKMLEQQQKMLEQQQKMLEQQQQRIEQLQQQQILEQQQKLQQIQLQEKVNKARKSPKEKKNKKEVIQVDNSSLIGMNPVQARSYAEEHFPSVASDTSTLEAKPVSPRRDSDSFTTTDEGILKSKKQMKHNKASKSKTGQNEVSSVTSQQFFSDLTASTVPPLNDYSQSDLKVNVVQTRDINLNEIPQKIQVGIIEVDNIPKVDTFCVAYIADSEQAHKTKTISYNNPKKFNEVFTFNLKECVEQNSNKNEKPPRLVVLVKKQDLVSGDRLLGYVKIPLNAAHLSGNYIKWVPMFTENGVQSSSRIKISIGIIESSPQSPVEKREIQLLEEGSTSDEDEFKLEQDTNKAKQAQDEQQPVENLTVEPQQQQDQNENKKEDPRRVPNRDWLYKDSSSSSSSENGKNENDNDEGTKESELLKRFRAPSGTYRAPKKTKASKNKVESGPPLQPGNFSISEDMKQRLLPPEKGGLAGGEMFVLQPNPEESESSTSSTTHDSGTPLEMISDSEEAIKRRLDRRFGAAVDDKEIDFQRSDMVIYNLAPHVNNMPHRPKDYQSSSDVQERDVLLDSENGSPKSKKIMKLENENDALDNGTLGDLGLLYSSKKKNNRRKGEISSSSSLYPSNAEQNKFNHSDLSAVNDDEKKLIKRSIKLDDNDNNFDSNSNVNRLESISSSLSSNTFFTKPEAKQSLRKSIKKSQKKHTFDSSIRDENSASSNSSSSTNSRLNSSELSSNQIFSKPKVNKSLYDSFQKSQKKHEFDSNLSESSSSDVLNSNDIPRRASTTFDDNSITSSFEIKPKADKKSHSKSKNSKTSNLKKEKKEDSLLGISSSSITSEKKGPISKSIQKSLKIEDKENSFSSASSIGVLKLEDKTDSEAEA</sequence>
<feature type="compositionally biased region" description="Low complexity" evidence="1">
    <location>
        <begin position="215"/>
        <end position="234"/>
    </location>
</feature>
<feature type="region of interest" description="Disordered" evidence="1">
    <location>
        <begin position="1335"/>
        <end position="1457"/>
    </location>
</feature>